<dbReference type="GO" id="GO:0012505">
    <property type="term" value="C:endomembrane system"/>
    <property type="evidence" value="ECO:0007669"/>
    <property type="project" value="UniProtKB-SubCell"/>
</dbReference>
<evidence type="ECO:0000259" key="7">
    <source>
        <dbReference type="Pfam" id="PF00924"/>
    </source>
</evidence>
<dbReference type="InterPro" id="IPR006685">
    <property type="entry name" value="MscS_channel_2nd"/>
</dbReference>
<accession>A0AA37WJS5</accession>
<evidence type="ECO:0000256" key="1">
    <source>
        <dbReference type="ARBA" id="ARBA00004127"/>
    </source>
</evidence>
<dbReference type="InterPro" id="IPR010920">
    <property type="entry name" value="LSM_dom_sf"/>
</dbReference>
<gene>
    <name evidence="9" type="ORF">GCM10007852_33900</name>
</gene>
<evidence type="ECO:0000256" key="6">
    <source>
        <dbReference type="SAM" id="Phobius"/>
    </source>
</evidence>
<keyword evidence="4 6" id="KW-1133">Transmembrane helix</keyword>
<dbReference type="InterPro" id="IPR023408">
    <property type="entry name" value="MscS_beta-dom_sf"/>
</dbReference>
<proteinExistence type="inferred from homology"/>
<feature type="transmembrane region" description="Helical" evidence="6">
    <location>
        <begin position="131"/>
        <end position="148"/>
    </location>
</feature>
<keyword evidence="5 6" id="KW-0472">Membrane</keyword>
<dbReference type="GO" id="GO:0071470">
    <property type="term" value="P:cellular response to osmotic stress"/>
    <property type="evidence" value="ECO:0007669"/>
    <property type="project" value="InterPro"/>
</dbReference>
<evidence type="ECO:0000256" key="5">
    <source>
        <dbReference type="ARBA" id="ARBA00023136"/>
    </source>
</evidence>
<feature type="transmembrane region" description="Helical" evidence="6">
    <location>
        <begin position="60"/>
        <end position="84"/>
    </location>
</feature>
<sequence>MWAGVRILFLWKVTRIVSVTKTNWDDYLLQVGFFRRLAHLFPGLFLYYTNTNFNLETSAAYAFIYFSASLYLIVTSFLVLQALISGIDKIYQASEYAKKAPITGFIQVARLLVTIMMIFLIISLLIGQSPIYLLSGLTAIAAVLLLIFKDTILGFVAGIQIAANRMFNEGDWIEIAKYGVDGDIKEIGLTVVKVQNWDKTIATIPTYALTTEPVKNWRGMTKTGGRRIKRSINIDMKSVVFASKEDLSRWSKYNFLEKYLHRKSLELAEDEKKTESEKRDLVNARKLTNLGTFRAYVDNYLKEHPFVHKDFTCMVRQLKPSEVGLPIEIYCFTTTTEWIAYENIQSDIFDHILSVMPSFGLRVYQRVSDKSKSE</sequence>
<keyword evidence="3 6" id="KW-0812">Transmembrane</keyword>
<evidence type="ECO:0000256" key="4">
    <source>
        <dbReference type="ARBA" id="ARBA00022989"/>
    </source>
</evidence>
<dbReference type="GO" id="GO:0005886">
    <property type="term" value="C:plasma membrane"/>
    <property type="evidence" value="ECO:0007669"/>
    <property type="project" value="TreeGrafter"/>
</dbReference>
<feature type="transmembrane region" description="Helical" evidence="6">
    <location>
        <begin position="27"/>
        <end position="48"/>
    </location>
</feature>
<dbReference type="GO" id="GO:0008381">
    <property type="term" value="F:mechanosensitive monoatomic ion channel activity"/>
    <property type="evidence" value="ECO:0007669"/>
    <property type="project" value="InterPro"/>
</dbReference>
<comment type="caution">
    <text evidence="9">The sequence shown here is derived from an EMBL/GenBank/DDBJ whole genome shotgun (WGS) entry which is preliminary data.</text>
</comment>
<evidence type="ECO:0000313" key="9">
    <source>
        <dbReference type="EMBL" id="GLR72482.1"/>
    </source>
</evidence>
<reference evidence="9" key="2">
    <citation type="submission" date="2023-01" db="EMBL/GenBank/DDBJ databases">
        <title>Draft genome sequence of Agaribacter marinus strain NBRC 110023.</title>
        <authorList>
            <person name="Sun Q."/>
            <person name="Mori K."/>
        </authorList>
    </citation>
    <scope>NUCLEOTIDE SEQUENCE</scope>
    <source>
        <strain evidence="9">NBRC 110023</strain>
    </source>
</reference>
<dbReference type="PANTHER" id="PTHR30414">
    <property type="entry name" value="MINICONDUCTANCE MECHANOSENSITIVE CHANNEL YBDG"/>
    <property type="match status" value="1"/>
</dbReference>
<evidence type="ECO:0000256" key="3">
    <source>
        <dbReference type="ARBA" id="ARBA00022692"/>
    </source>
</evidence>
<dbReference type="InterPro" id="IPR049278">
    <property type="entry name" value="MS_channel_C"/>
</dbReference>
<feature type="transmembrane region" description="Helical" evidence="6">
    <location>
        <begin position="105"/>
        <end position="125"/>
    </location>
</feature>
<name>A0AA37WJS5_9ALTE</name>
<dbReference type="Pfam" id="PF21082">
    <property type="entry name" value="MS_channel_3rd"/>
    <property type="match status" value="1"/>
</dbReference>
<dbReference type="SUPFAM" id="SSF50182">
    <property type="entry name" value="Sm-like ribonucleoproteins"/>
    <property type="match status" value="1"/>
</dbReference>
<evidence type="ECO:0000259" key="8">
    <source>
        <dbReference type="Pfam" id="PF21082"/>
    </source>
</evidence>
<reference evidence="9" key="1">
    <citation type="journal article" date="2014" name="Int. J. Syst. Evol. Microbiol.">
        <title>Complete genome sequence of Corynebacterium casei LMG S-19264T (=DSM 44701T), isolated from a smear-ripened cheese.</title>
        <authorList>
            <consortium name="US DOE Joint Genome Institute (JGI-PGF)"/>
            <person name="Walter F."/>
            <person name="Albersmeier A."/>
            <person name="Kalinowski J."/>
            <person name="Ruckert C."/>
        </authorList>
    </citation>
    <scope>NUCLEOTIDE SEQUENCE</scope>
    <source>
        <strain evidence="9">NBRC 110023</strain>
    </source>
</reference>
<comment type="similarity">
    <text evidence="2">Belongs to the MscS (TC 1.A.23) family.</text>
</comment>
<evidence type="ECO:0000313" key="10">
    <source>
        <dbReference type="Proteomes" id="UP001156601"/>
    </source>
</evidence>
<dbReference type="PANTHER" id="PTHR30414:SF0">
    <property type="entry name" value="MINICONDUCTANCE MECHANOSENSITIVE CHANNEL YBDG"/>
    <property type="match status" value="1"/>
</dbReference>
<dbReference type="EMBL" id="BSOT01000010">
    <property type="protein sequence ID" value="GLR72482.1"/>
    <property type="molecule type" value="Genomic_DNA"/>
</dbReference>
<organism evidence="9 10">
    <name type="scientific">Agaribacter marinus</name>
    <dbReference type="NCBI Taxonomy" id="1431249"/>
    <lineage>
        <taxon>Bacteria</taxon>
        <taxon>Pseudomonadati</taxon>
        <taxon>Pseudomonadota</taxon>
        <taxon>Gammaproteobacteria</taxon>
        <taxon>Alteromonadales</taxon>
        <taxon>Alteromonadaceae</taxon>
        <taxon>Agaribacter</taxon>
    </lineage>
</organism>
<dbReference type="AlphaFoldDB" id="A0AA37WJS5"/>
<feature type="domain" description="Mechanosensitive ion channel MscS" evidence="7">
    <location>
        <begin position="150"/>
        <end position="218"/>
    </location>
</feature>
<evidence type="ECO:0000256" key="2">
    <source>
        <dbReference type="ARBA" id="ARBA00008017"/>
    </source>
</evidence>
<dbReference type="Proteomes" id="UP001156601">
    <property type="component" value="Unassembled WGS sequence"/>
</dbReference>
<dbReference type="Gene3D" id="2.30.30.60">
    <property type="match status" value="1"/>
</dbReference>
<comment type="subcellular location">
    <subcellularLocation>
        <location evidence="1">Endomembrane system</location>
        <topology evidence="1">Multi-pass membrane protein</topology>
    </subcellularLocation>
</comment>
<dbReference type="Pfam" id="PF00924">
    <property type="entry name" value="MS_channel_2nd"/>
    <property type="match status" value="1"/>
</dbReference>
<keyword evidence="10" id="KW-1185">Reference proteome</keyword>
<feature type="domain" description="Mechanosensitive ion channel MscS C-terminal" evidence="8">
    <location>
        <begin position="301"/>
        <end position="353"/>
    </location>
</feature>
<protein>
    <submittedName>
        <fullName evidence="9">Membrane protein</fullName>
    </submittedName>
</protein>
<dbReference type="InterPro" id="IPR030192">
    <property type="entry name" value="YbdG"/>
</dbReference>